<evidence type="ECO:0000313" key="1">
    <source>
        <dbReference type="EMBL" id="RKF56020.1"/>
    </source>
</evidence>
<name>A0A420HEZ2_9PEZI</name>
<dbReference type="EMBL" id="MCBR01019996">
    <property type="protein sequence ID" value="RKF56020.1"/>
    <property type="molecule type" value="Genomic_DNA"/>
</dbReference>
<proteinExistence type="predicted"/>
<reference evidence="1 2" key="1">
    <citation type="journal article" date="2018" name="BMC Genomics">
        <title>Comparative genome analyses reveal sequence features reflecting distinct modes of host-adaptation between dicot and monocot powdery mildew.</title>
        <authorList>
            <person name="Wu Y."/>
            <person name="Ma X."/>
            <person name="Pan Z."/>
            <person name="Kale S.D."/>
            <person name="Song Y."/>
            <person name="King H."/>
            <person name="Zhang Q."/>
            <person name="Presley C."/>
            <person name="Deng X."/>
            <person name="Wei C.I."/>
            <person name="Xiao S."/>
        </authorList>
    </citation>
    <scope>NUCLEOTIDE SEQUENCE [LARGE SCALE GENOMIC DNA]</scope>
    <source>
        <strain evidence="1">UCSC1</strain>
    </source>
</reference>
<evidence type="ECO:0000313" key="2">
    <source>
        <dbReference type="Proteomes" id="UP000285405"/>
    </source>
</evidence>
<organism evidence="1 2">
    <name type="scientific">Golovinomyces cichoracearum</name>
    <dbReference type="NCBI Taxonomy" id="62708"/>
    <lineage>
        <taxon>Eukaryota</taxon>
        <taxon>Fungi</taxon>
        <taxon>Dikarya</taxon>
        <taxon>Ascomycota</taxon>
        <taxon>Pezizomycotina</taxon>
        <taxon>Leotiomycetes</taxon>
        <taxon>Erysiphales</taxon>
        <taxon>Erysiphaceae</taxon>
        <taxon>Golovinomyces</taxon>
    </lineage>
</organism>
<gene>
    <name evidence="1" type="ORF">GcC1_199032</name>
</gene>
<sequence>MRFFGIRCHDRQTTRPRRKHRAGTRLKYCFISPWLRSIDYMIYCPGVPHEARLANLTRVTDLVATI</sequence>
<comment type="caution">
    <text evidence="1">The sequence shown here is derived from an EMBL/GenBank/DDBJ whole genome shotgun (WGS) entry which is preliminary data.</text>
</comment>
<accession>A0A420HEZ2</accession>
<dbReference type="AlphaFoldDB" id="A0A420HEZ2"/>
<dbReference type="Proteomes" id="UP000285405">
    <property type="component" value="Unassembled WGS sequence"/>
</dbReference>
<protein>
    <submittedName>
        <fullName evidence="1">Uncharacterized protein</fullName>
    </submittedName>
</protein>